<dbReference type="InterPro" id="IPR011249">
    <property type="entry name" value="Metalloenz_LuxS/M16"/>
</dbReference>
<dbReference type="AlphaFoldDB" id="A0A7S7NVS1"/>
<evidence type="ECO:0000256" key="1">
    <source>
        <dbReference type="SAM" id="SignalP"/>
    </source>
</evidence>
<dbReference type="PANTHER" id="PTHR11851">
    <property type="entry name" value="METALLOPROTEASE"/>
    <property type="match status" value="1"/>
</dbReference>
<feature type="chain" id="PRO_5032563607" evidence="1">
    <location>
        <begin position="21"/>
        <end position="464"/>
    </location>
</feature>
<dbReference type="Proteomes" id="UP000593892">
    <property type="component" value="Chromosome"/>
</dbReference>
<dbReference type="InterPro" id="IPR007863">
    <property type="entry name" value="Peptidase_M16_C"/>
</dbReference>
<name>A0A7S7NVS1_PALFE</name>
<dbReference type="GO" id="GO:0046872">
    <property type="term" value="F:metal ion binding"/>
    <property type="evidence" value="ECO:0007669"/>
    <property type="project" value="InterPro"/>
</dbReference>
<gene>
    <name evidence="4" type="ORF">IRI77_09085</name>
</gene>
<dbReference type="Pfam" id="PF00675">
    <property type="entry name" value="Peptidase_M16"/>
    <property type="match status" value="1"/>
</dbReference>
<feature type="domain" description="Peptidase M16 C-terminal" evidence="3">
    <location>
        <begin position="190"/>
        <end position="365"/>
    </location>
</feature>
<dbReference type="EMBL" id="CP063849">
    <property type="protein sequence ID" value="QOY90089.1"/>
    <property type="molecule type" value="Genomic_DNA"/>
</dbReference>
<feature type="signal peptide" evidence="1">
    <location>
        <begin position="1"/>
        <end position="20"/>
    </location>
</feature>
<evidence type="ECO:0000259" key="2">
    <source>
        <dbReference type="Pfam" id="PF00675"/>
    </source>
</evidence>
<dbReference type="RefSeq" id="WP_194451753.1">
    <property type="nucleotide sequence ID" value="NZ_CP063849.1"/>
</dbReference>
<dbReference type="InterPro" id="IPR050361">
    <property type="entry name" value="MPP/UQCRC_Complex"/>
</dbReference>
<evidence type="ECO:0000313" key="4">
    <source>
        <dbReference type="EMBL" id="QOY90089.1"/>
    </source>
</evidence>
<dbReference type="InterPro" id="IPR011765">
    <property type="entry name" value="Pept_M16_N"/>
</dbReference>
<keyword evidence="5" id="KW-1185">Reference proteome</keyword>
<accession>A0A7S7NVS1</accession>
<dbReference type="Gene3D" id="3.30.830.10">
    <property type="entry name" value="Metalloenzyme, LuxS/M16 peptidase-like"/>
    <property type="match status" value="2"/>
</dbReference>
<dbReference type="KEGG" id="pfer:IRI77_09085"/>
<reference evidence="4 5" key="1">
    <citation type="submission" date="2020-10" db="EMBL/GenBank/DDBJ databases">
        <title>Complete genome sequence of Paludibaculum fermentans P105T, a facultatively anaerobic acidobacterium capable of dissimilatory Fe(III) reduction.</title>
        <authorList>
            <person name="Dedysh S.N."/>
            <person name="Beletsky A.V."/>
            <person name="Kulichevskaya I.S."/>
            <person name="Mardanov A.V."/>
            <person name="Ravin N.V."/>
        </authorList>
    </citation>
    <scope>NUCLEOTIDE SEQUENCE [LARGE SCALE GENOMIC DNA]</scope>
    <source>
        <strain evidence="4 5">P105</strain>
    </source>
</reference>
<proteinExistence type="predicted"/>
<dbReference type="PROSITE" id="PS51257">
    <property type="entry name" value="PROKAR_LIPOPROTEIN"/>
    <property type="match status" value="1"/>
</dbReference>
<protein>
    <submittedName>
        <fullName evidence="4">Insulinase family protein</fullName>
    </submittedName>
</protein>
<dbReference type="Pfam" id="PF05193">
    <property type="entry name" value="Peptidase_M16_C"/>
    <property type="match status" value="1"/>
</dbReference>
<feature type="domain" description="Peptidase M16 N-terminal" evidence="2">
    <location>
        <begin position="39"/>
        <end position="157"/>
    </location>
</feature>
<keyword evidence="1" id="KW-0732">Signal</keyword>
<dbReference type="SUPFAM" id="SSF63411">
    <property type="entry name" value="LuxS/MPP-like metallohydrolase"/>
    <property type="match status" value="2"/>
</dbReference>
<sequence length="464" mass="50821">MNRRLIVSLLLAAACLQGQAKLPPYTKQTLPNGATLILLKKPDVPLVSVRAIFRGGVEAEPANLTGIAALTAELVRRGTPTRSSEQVSLDLDSIGANLNGGSDRQASFLFTEYMARTQDRALEIFSDVLLHPSFPEPEVKKVVAQAADRLRSIKDNPGAAIGRYYEAFYYPAAHPYHRSGSVTEESLTRLTRDEIIAFHKKNYTGKNLILIAAGDFDPAKLGPVLAKLAGELPAGPEFQPGKFAAPKFDSARLLLVDKPDATQTYFEIGMPGIDRTNRDRVPLMVLNTLFGGRFTSMLNDALRVNSGLTYGARSILEQDRHTGSIIISTYTRTDTTEKAVDMALDVLKKLSEQGIDAAQLASAKAYIKGGFPTQRLETADQLASVIGEMEIYGLNKGEIDDYFSRIDAISLEEANVIAKKYYRDLNLQFCLLGNASKIQDSVKKYAPKMKVLSIKEPGFDPPSF</sequence>
<evidence type="ECO:0000313" key="5">
    <source>
        <dbReference type="Proteomes" id="UP000593892"/>
    </source>
</evidence>
<organism evidence="4 5">
    <name type="scientific">Paludibaculum fermentans</name>
    <dbReference type="NCBI Taxonomy" id="1473598"/>
    <lineage>
        <taxon>Bacteria</taxon>
        <taxon>Pseudomonadati</taxon>
        <taxon>Acidobacteriota</taxon>
        <taxon>Terriglobia</taxon>
        <taxon>Bryobacterales</taxon>
        <taxon>Bryobacteraceae</taxon>
        <taxon>Paludibaculum</taxon>
    </lineage>
</organism>
<evidence type="ECO:0000259" key="3">
    <source>
        <dbReference type="Pfam" id="PF05193"/>
    </source>
</evidence>
<dbReference type="PANTHER" id="PTHR11851:SF224">
    <property type="entry name" value="PROCESSING PROTEASE"/>
    <property type="match status" value="1"/>
</dbReference>